<dbReference type="RefSeq" id="WP_262575808.1">
    <property type="nucleotide sequence ID" value="NZ_JAOQKJ010000017.1"/>
</dbReference>
<accession>A0ABT2T694</accession>
<evidence type="ECO:0000313" key="2">
    <source>
        <dbReference type="Proteomes" id="UP001652432"/>
    </source>
</evidence>
<dbReference type="Proteomes" id="UP001652432">
    <property type="component" value="Unassembled WGS sequence"/>
</dbReference>
<keyword evidence="2" id="KW-1185">Reference proteome</keyword>
<reference evidence="1 2" key="1">
    <citation type="journal article" date="2021" name="ISME Commun">
        <title>Automated analysis of genomic sequences facilitates high-throughput and comprehensive description of bacteria.</title>
        <authorList>
            <person name="Hitch T.C.A."/>
        </authorList>
    </citation>
    <scope>NUCLEOTIDE SEQUENCE [LARGE SCALE GENOMIC DNA]</scope>
    <source>
        <strain evidence="1 2">Sanger_18</strain>
    </source>
</reference>
<comment type="caution">
    <text evidence="1">The sequence shown here is derived from an EMBL/GenBank/DDBJ whole genome shotgun (WGS) entry which is preliminary data.</text>
</comment>
<name>A0ABT2T694_9FIRM</name>
<evidence type="ECO:0000313" key="1">
    <source>
        <dbReference type="EMBL" id="MCU6745771.1"/>
    </source>
</evidence>
<gene>
    <name evidence="1" type="ORF">OCV77_14945</name>
</gene>
<dbReference type="EMBL" id="JAOQKJ010000017">
    <property type="protein sequence ID" value="MCU6745771.1"/>
    <property type="molecule type" value="Genomic_DNA"/>
</dbReference>
<organism evidence="1 2">
    <name type="scientific">Suilimivivens aceti</name>
    <dbReference type="NCBI Taxonomy" id="2981774"/>
    <lineage>
        <taxon>Bacteria</taxon>
        <taxon>Bacillati</taxon>
        <taxon>Bacillota</taxon>
        <taxon>Clostridia</taxon>
        <taxon>Lachnospirales</taxon>
        <taxon>Lachnospiraceae</taxon>
        <taxon>Suilimivivens</taxon>
    </lineage>
</organism>
<proteinExistence type="predicted"/>
<sequence>MKSEKGEIFILYKIKNEIETLEKGLVCLENELKGLPGGTLRCTSSNGTDQFFINGKYANKRQMNTIQGIIQREYDEKLQVALKKRLQILRELEKNYSSREPEKCFERLCKARKKHVKPLFKTVEEQIEEFLNEE</sequence>
<protein>
    <submittedName>
        <fullName evidence="1">Uncharacterized protein</fullName>
    </submittedName>
</protein>